<dbReference type="Proteomes" id="UP000476055">
    <property type="component" value="Unassembled WGS sequence"/>
</dbReference>
<reference evidence="3 4" key="1">
    <citation type="submission" date="2019-08" db="EMBL/GenBank/DDBJ databases">
        <title>In-depth cultivation of the pig gut microbiome towards novel bacterial diversity and tailored functional studies.</title>
        <authorList>
            <person name="Wylensek D."/>
            <person name="Hitch T.C.A."/>
            <person name="Clavel T."/>
        </authorList>
    </citation>
    <scope>NUCLEOTIDE SEQUENCE [LARGE SCALE GENOMIC DNA]</scope>
    <source>
        <strain evidence="3 4">WCA3-601-WT-6H</strain>
    </source>
</reference>
<evidence type="ECO:0000313" key="3">
    <source>
        <dbReference type="EMBL" id="MST58824.1"/>
    </source>
</evidence>
<dbReference type="InterPro" id="IPR013610">
    <property type="entry name" value="ArdC_N"/>
</dbReference>
<sequence>MADFDKSKFDPKAAAEARKQEMEQMAQKLEAGVKDVFQGENYKAYLDFCAKMPRYSINNQILIMMQKPDATMCQSFTGWKEMGRFVKKGEKGIRVMAPAPYKMEREQDKMGADGKPVLDKDGEPVNEVVEVKVNAFKPVSTFDISQTEGEPVPRLGVDELTGSVEGYATLMEAIKQASPVPISFENIESGAKGYFQVEENRIAIQEGMSEAQTVKTALHEASHASLHNKEAMNADSDKKSRNQKECEAESVAYVVCQHYGIDTSEYSFPYVAGWSSDKEVPELKASLDTIRRAASDLIVKIDEKIAELTQGQEKNQFAEINQWIAEHADELPFDSPEANQPAGYIEITPPVDMSSLKADTPLEITVDAAKEPTNDEADKALDSKQDEKEKSEKKKSVKKQLSDKKEKAAKTAKPKKVDTKNLGEAI</sequence>
<organism evidence="3 4">
    <name type="scientific">Waltera intestinalis</name>
    <dbReference type="NCBI Taxonomy" id="2606635"/>
    <lineage>
        <taxon>Bacteria</taxon>
        <taxon>Bacillati</taxon>
        <taxon>Bacillota</taxon>
        <taxon>Clostridia</taxon>
        <taxon>Lachnospirales</taxon>
        <taxon>Lachnospiraceae</taxon>
        <taxon>Waltera</taxon>
    </lineage>
</organism>
<feature type="domain" description="N-terminal" evidence="2">
    <location>
        <begin position="17"/>
        <end position="117"/>
    </location>
</feature>
<dbReference type="Pfam" id="PF08401">
    <property type="entry name" value="ArdcN"/>
    <property type="match status" value="1"/>
</dbReference>
<comment type="caution">
    <text evidence="3">The sequence shown here is derived from an EMBL/GenBank/DDBJ whole genome shotgun (WGS) entry which is preliminary data.</text>
</comment>
<gene>
    <name evidence="3" type="ORF">FYJ59_11355</name>
</gene>
<keyword evidence="4" id="KW-1185">Reference proteome</keyword>
<dbReference type="Gene3D" id="1.10.10.2910">
    <property type="match status" value="1"/>
</dbReference>
<feature type="compositionally biased region" description="Basic and acidic residues" evidence="1">
    <location>
        <begin position="368"/>
        <end position="426"/>
    </location>
</feature>
<protein>
    <recommendedName>
        <fullName evidence="2">N-terminal domain-containing protein</fullName>
    </recommendedName>
</protein>
<evidence type="ECO:0000313" key="4">
    <source>
        <dbReference type="Proteomes" id="UP000476055"/>
    </source>
</evidence>
<name>A0A6L5YK83_9FIRM</name>
<dbReference type="GO" id="GO:0003697">
    <property type="term" value="F:single-stranded DNA binding"/>
    <property type="evidence" value="ECO:0007669"/>
    <property type="project" value="InterPro"/>
</dbReference>
<proteinExistence type="predicted"/>
<evidence type="ECO:0000256" key="1">
    <source>
        <dbReference type="SAM" id="MobiDB-lite"/>
    </source>
</evidence>
<dbReference type="EMBL" id="VUMU01000015">
    <property type="protein sequence ID" value="MST58824.1"/>
    <property type="molecule type" value="Genomic_DNA"/>
</dbReference>
<dbReference type="RefSeq" id="WP_154497344.1">
    <property type="nucleotide sequence ID" value="NZ_VUMU01000015.1"/>
</dbReference>
<accession>A0A6L5YK83</accession>
<dbReference type="AlphaFoldDB" id="A0A6L5YK83"/>
<evidence type="ECO:0000259" key="2">
    <source>
        <dbReference type="Pfam" id="PF08401"/>
    </source>
</evidence>
<feature type="region of interest" description="Disordered" evidence="1">
    <location>
        <begin position="366"/>
        <end position="426"/>
    </location>
</feature>
<feature type="region of interest" description="Disordered" evidence="1">
    <location>
        <begin position="222"/>
        <end position="243"/>
    </location>
</feature>